<evidence type="ECO:0000313" key="2">
    <source>
        <dbReference type="EMBL" id="RDY00323.1"/>
    </source>
</evidence>
<proteinExistence type="predicted"/>
<dbReference type="EMBL" id="QJKJ01003029">
    <property type="protein sequence ID" value="RDY00323.1"/>
    <property type="molecule type" value="Genomic_DNA"/>
</dbReference>
<gene>
    <name evidence="2" type="ORF">CR513_16514</name>
</gene>
<dbReference type="AlphaFoldDB" id="A0A371HBY8"/>
<dbReference type="PANTHER" id="PTHR33223:SF10">
    <property type="entry name" value="AMINOTRANSFERASE-LIKE PLANT MOBILE DOMAIN-CONTAINING PROTEIN"/>
    <property type="match status" value="1"/>
</dbReference>
<keyword evidence="3" id="KW-1185">Reference proteome</keyword>
<dbReference type="Pfam" id="PF03732">
    <property type="entry name" value="Retrotrans_gag"/>
    <property type="match status" value="1"/>
</dbReference>
<sequence length="155" mass="17977">REAKLKKQLESLRKAEVHSDPPLPRVTWGLPFTKQIDHTPIPPHFRELVVDPFNGLPDPCKRSTKLQTLPKNVEGIAMRWFSSLLPHSITSFADLAATFESQFTTNKTRHLETIDLFDIKQKKTETLKQFLTRFHKAMVQVENPDQKNFVKAFQK</sequence>
<dbReference type="InterPro" id="IPR005162">
    <property type="entry name" value="Retrotrans_gag_dom"/>
</dbReference>
<evidence type="ECO:0000313" key="3">
    <source>
        <dbReference type="Proteomes" id="UP000257109"/>
    </source>
</evidence>
<feature type="non-terminal residue" evidence="2">
    <location>
        <position position="1"/>
    </location>
</feature>
<dbReference type="Proteomes" id="UP000257109">
    <property type="component" value="Unassembled WGS sequence"/>
</dbReference>
<evidence type="ECO:0000259" key="1">
    <source>
        <dbReference type="Pfam" id="PF03732"/>
    </source>
</evidence>
<reference evidence="2" key="1">
    <citation type="submission" date="2018-05" db="EMBL/GenBank/DDBJ databases">
        <title>Draft genome of Mucuna pruriens seed.</title>
        <authorList>
            <person name="Nnadi N.E."/>
            <person name="Vos R."/>
            <person name="Hasami M.H."/>
            <person name="Devisetty U.K."/>
            <person name="Aguiy J.C."/>
        </authorList>
    </citation>
    <scope>NUCLEOTIDE SEQUENCE [LARGE SCALE GENOMIC DNA]</scope>
    <source>
        <strain evidence="2">JCA_2017</strain>
    </source>
</reference>
<comment type="caution">
    <text evidence="2">The sequence shown here is derived from an EMBL/GenBank/DDBJ whole genome shotgun (WGS) entry which is preliminary data.</text>
</comment>
<name>A0A371HBY8_MUCPR</name>
<accession>A0A371HBY8</accession>
<protein>
    <recommendedName>
        <fullName evidence="1">Retrotransposon gag domain-containing protein</fullName>
    </recommendedName>
</protein>
<organism evidence="2 3">
    <name type="scientific">Mucuna pruriens</name>
    <name type="common">Velvet bean</name>
    <name type="synonym">Dolichos pruriens</name>
    <dbReference type="NCBI Taxonomy" id="157652"/>
    <lineage>
        <taxon>Eukaryota</taxon>
        <taxon>Viridiplantae</taxon>
        <taxon>Streptophyta</taxon>
        <taxon>Embryophyta</taxon>
        <taxon>Tracheophyta</taxon>
        <taxon>Spermatophyta</taxon>
        <taxon>Magnoliopsida</taxon>
        <taxon>eudicotyledons</taxon>
        <taxon>Gunneridae</taxon>
        <taxon>Pentapetalae</taxon>
        <taxon>rosids</taxon>
        <taxon>fabids</taxon>
        <taxon>Fabales</taxon>
        <taxon>Fabaceae</taxon>
        <taxon>Papilionoideae</taxon>
        <taxon>50 kb inversion clade</taxon>
        <taxon>NPAAA clade</taxon>
        <taxon>indigoferoid/millettioid clade</taxon>
        <taxon>Phaseoleae</taxon>
        <taxon>Mucuna</taxon>
    </lineage>
</organism>
<dbReference type="PANTHER" id="PTHR33223">
    <property type="entry name" value="CCHC-TYPE DOMAIN-CONTAINING PROTEIN"/>
    <property type="match status" value="1"/>
</dbReference>
<feature type="domain" description="Retrotransposon gag" evidence="1">
    <location>
        <begin position="71"/>
        <end position="152"/>
    </location>
</feature>
<dbReference type="OrthoDB" id="1737504at2759"/>